<dbReference type="Pfam" id="PF13302">
    <property type="entry name" value="Acetyltransf_3"/>
    <property type="match status" value="1"/>
</dbReference>
<keyword evidence="3" id="KW-1185">Reference proteome</keyword>
<dbReference type="Gene3D" id="3.40.630.30">
    <property type="match status" value="1"/>
</dbReference>
<accession>A0A1H8VT45</accession>
<proteinExistence type="predicted"/>
<dbReference type="GO" id="GO:0016747">
    <property type="term" value="F:acyltransferase activity, transferring groups other than amino-acyl groups"/>
    <property type="evidence" value="ECO:0007669"/>
    <property type="project" value="InterPro"/>
</dbReference>
<dbReference type="SUPFAM" id="SSF55729">
    <property type="entry name" value="Acyl-CoA N-acyltransferases (Nat)"/>
    <property type="match status" value="1"/>
</dbReference>
<dbReference type="InterPro" id="IPR000182">
    <property type="entry name" value="GNAT_dom"/>
</dbReference>
<name>A0A1H8VT45_9GAMM</name>
<dbReference type="Proteomes" id="UP000199657">
    <property type="component" value="Unassembled WGS sequence"/>
</dbReference>
<feature type="domain" description="N-acetyltransferase" evidence="1">
    <location>
        <begin position="2"/>
        <end position="123"/>
    </location>
</feature>
<gene>
    <name evidence="2" type="ORF">SAMN04488052_11516</name>
</gene>
<keyword evidence="2" id="KW-0808">Transferase</keyword>
<dbReference type="STRING" id="406100.SAMN04488052_11516"/>
<evidence type="ECO:0000313" key="3">
    <source>
        <dbReference type="Proteomes" id="UP000199657"/>
    </source>
</evidence>
<dbReference type="EMBL" id="FOEG01000015">
    <property type="protein sequence ID" value="SEP18525.1"/>
    <property type="molecule type" value="Genomic_DNA"/>
</dbReference>
<dbReference type="AlphaFoldDB" id="A0A1H8VT45"/>
<evidence type="ECO:0000259" key="1">
    <source>
        <dbReference type="Pfam" id="PF13302"/>
    </source>
</evidence>
<organism evidence="2 3">
    <name type="scientific">Aquisalimonas asiatica</name>
    <dbReference type="NCBI Taxonomy" id="406100"/>
    <lineage>
        <taxon>Bacteria</taxon>
        <taxon>Pseudomonadati</taxon>
        <taxon>Pseudomonadota</taxon>
        <taxon>Gammaproteobacteria</taxon>
        <taxon>Chromatiales</taxon>
        <taxon>Ectothiorhodospiraceae</taxon>
        <taxon>Aquisalimonas</taxon>
    </lineage>
</organism>
<protein>
    <submittedName>
        <fullName evidence="2">Protein N-acetyltransferase, RimJ/RimL family</fullName>
    </submittedName>
</protein>
<dbReference type="InterPro" id="IPR051531">
    <property type="entry name" value="N-acetyltransferase"/>
</dbReference>
<evidence type="ECO:0000313" key="2">
    <source>
        <dbReference type="EMBL" id="SEP18525.1"/>
    </source>
</evidence>
<dbReference type="InterPro" id="IPR016181">
    <property type="entry name" value="Acyl_CoA_acyltransferase"/>
</dbReference>
<dbReference type="PANTHER" id="PTHR43792">
    <property type="entry name" value="GNAT FAMILY, PUTATIVE (AFU_ORTHOLOGUE AFUA_3G00765)-RELATED-RELATED"/>
    <property type="match status" value="1"/>
</dbReference>
<sequence length="149" mass="16428">MLADPEVMRHSIRGVLTEEDTRGFISWCIGLYQRCGYGPLALEDKESSGLIGFCGLSPETVAGVEEVHVGYRLAQRFWGKGLATEAVRATVMDGFQTHRLGSVIAIVEPGHPASCRVAEKAGFGSIQRQQFHGRDVLVYRRFAPVHAQR</sequence>
<reference evidence="2 3" key="1">
    <citation type="submission" date="2016-10" db="EMBL/GenBank/DDBJ databases">
        <authorList>
            <person name="de Groot N.N."/>
        </authorList>
    </citation>
    <scope>NUCLEOTIDE SEQUENCE [LARGE SCALE GENOMIC DNA]</scope>
    <source>
        <strain evidence="2 3">CGMCC 1.6291</strain>
    </source>
</reference>
<dbReference type="PANTHER" id="PTHR43792:SF1">
    <property type="entry name" value="N-ACETYLTRANSFERASE DOMAIN-CONTAINING PROTEIN"/>
    <property type="match status" value="1"/>
</dbReference>